<dbReference type="GO" id="GO:0090110">
    <property type="term" value="P:COPII-coated vesicle cargo loading"/>
    <property type="evidence" value="ECO:0007669"/>
    <property type="project" value="TreeGrafter"/>
</dbReference>
<feature type="domain" description="Zinc finger Sec23/Sec24-type" evidence="1">
    <location>
        <begin position="75"/>
        <end position="113"/>
    </location>
</feature>
<dbReference type="GO" id="GO:0070971">
    <property type="term" value="C:endoplasmic reticulum exit site"/>
    <property type="evidence" value="ECO:0007669"/>
    <property type="project" value="TreeGrafter"/>
</dbReference>
<dbReference type="GO" id="GO:0000149">
    <property type="term" value="F:SNARE binding"/>
    <property type="evidence" value="ECO:0007669"/>
    <property type="project" value="TreeGrafter"/>
</dbReference>
<dbReference type="GO" id="GO:0008270">
    <property type="term" value="F:zinc ion binding"/>
    <property type="evidence" value="ECO:0007669"/>
    <property type="project" value="InterPro"/>
</dbReference>
<proteinExistence type="predicted"/>
<dbReference type="InterPro" id="IPR006895">
    <property type="entry name" value="Znf_Sec23_Sec24"/>
</dbReference>
<evidence type="ECO:0000313" key="3">
    <source>
        <dbReference type="Proteomes" id="UP000791440"/>
    </source>
</evidence>
<sequence>MQTLFKNHNKLSITNKKKLKDEAYHLYCVVYMIVSKHYNRIIISQISPMAETVGAEQEPPLLDFAALTGSPAMGPVRCCRCKAYMCPYMKFIDAGRHFKCAFCKATTEVPMEYTQYVTSMQQYGRVPAEMALGTYEIVATKEYCRVCCHLLY</sequence>
<dbReference type="Proteomes" id="UP000791440">
    <property type="component" value="Unassembled WGS sequence"/>
</dbReference>
<dbReference type="GO" id="GO:0030127">
    <property type="term" value="C:COPII vesicle coat"/>
    <property type="evidence" value="ECO:0007669"/>
    <property type="project" value="InterPro"/>
</dbReference>
<comment type="caution">
    <text evidence="2">The sequence shown here is derived from an EMBL/GenBank/DDBJ whole genome shotgun (WGS) entry which is preliminary data.</text>
</comment>
<name>A0A922A131_MANSE</name>
<keyword evidence="3" id="KW-1185">Reference proteome</keyword>
<evidence type="ECO:0000313" key="2">
    <source>
        <dbReference type="EMBL" id="KAG6465941.1"/>
    </source>
</evidence>
<dbReference type="Pfam" id="PF04810">
    <property type="entry name" value="zf-Sec23_Sec24"/>
    <property type="match status" value="1"/>
</dbReference>
<protein>
    <recommendedName>
        <fullName evidence="1">Zinc finger Sec23/Sec24-type domain-containing protein</fullName>
    </recommendedName>
</protein>
<organism evidence="2 3">
    <name type="scientific">Manduca sexta</name>
    <name type="common">Tobacco hawkmoth</name>
    <name type="synonym">Tobacco hornworm</name>
    <dbReference type="NCBI Taxonomy" id="7130"/>
    <lineage>
        <taxon>Eukaryota</taxon>
        <taxon>Metazoa</taxon>
        <taxon>Ecdysozoa</taxon>
        <taxon>Arthropoda</taxon>
        <taxon>Hexapoda</taxon>
        <taxon>Insecta</taxon>
        <taxon>Pterygota</taxon>
        <taxon>Neoptera</taxon>
        <taxon>Endopterygota</taxon>
        <taxon>Lepidoptera</taxon>
        <taxon>Glossata</taxon>
        <taxon>Ditrysia</taxon>
        <taxon>Bombycoidea</taxon>
        <taxon>Sphingidae</taxon>
        <taxon>Sphinginae</taxon>
        <taxon>Sphingini</taxon>
        <taxon>Manduca</taxon>
    </lineage>
</organism>
<evidence type="ECO:0000259" key="1">
    <source>
        <dbReference type="Pfam" id="PF04810"/>
    </source>
</evidence>
<dbReference type="InterPro" id="IPR050550">
    <property type="entry name" value="SEC23_SEC24_subfamily"/>
</dbReference>
<dbReference type="AlphaFoldDB" id="A0A922A131"/>
<dbReference type="EMBL" id="JH670209">
    <property type="protein sequence ID" value="KAG6465941.1"/>
    <property type="molecule type" value="Genomic_DNA"/>
</dbReference>
<accession>A0A922A131</accession>
<dbReference type="PANTHER" id="PTHR13803">
    <property type="entry name" value="SEC24-RELATED PROTEIN"/>
    <property type="match status" value="1"/>
</dbReference>
<reference evidence="2" key="1">
    <citation type="journal article" date="2016" name="Insect Biochem. Mol. Biol.">
        <title>Multifaceted biological insights from a draft genome sequence of the tobacco hornworm moth, Manduca sexta.</title>
        <authorList>
            <person name="Kanost M.R."/>
            <person name="Arrese E.L."/>
            <person name="Cao X."/>
            <person name="Chen Y.R."/>
            <person name="Chellapilla S."/>
            <person name="Goldsmith M.R."/>
            <person name="Grosse-Wilde E."/>
            <person name="Heckel D.G."/>
            <person name="Herndon N."/>
            <person name="Jiang H."/>
            <person name="Papanicolaou A."/>
            <person name="Qu J."/>
            <person name="Soulages J.L."/>
            <person name="Vogel H."/>
            <person name="Walters J."/>
            <person name="Waterhouse R.M."/>
            <person name="Ahn S.J."/>
            <person name="Almeida F.C."/>
            <person name="An C."/>
            <person name="Aqrawi P."/>
            <person name="Bretschneider A."/>
            <person name="Bryant W.B."/>
            <person name="Bucks S."/>
            <person name="Chao H."/>
            <person name="Chevignon G."/>
            <person name="Christen J.M."/>
            <person name="Clarke D.F."/>
            <person name="Dittmer N.T."/>
            <person name="Ferguson L.C.F."/>
            <person name="Garavelou S."/>
            <person name="Gordon K.H.J."/>
            <person name="Gunaratna R.T."/>
            <person name="Han Y."/>
            <person name="Hauser F."/>
            <person name="He Y."/>
            <person name="Heidel-Fischer H."/>
            <person name="Hirsh A."/>
            <person name="Hu Y."/>
            <person name="Jiang H."/>
            <person name="Kalra D."/>
            <person name="Klinner C."/>
            <person name="Konig C."/>
            <person name="Kovar C."/>
            <person name="Kroll A.R."/>
            <person name="Kuwar S.S."/>
            <person name="Lee S.L."/>
            <person name="Lehman R."/>
            <person name="Li K."/>
            <person name="Li Z."/>
            <person name="Liang H."/>
            <person name="Lovelace S."/>
            <person name="Lu Z."/>
            <person name="Mansfield J.H."/>
            <person name="McCulloch K.J."/>
            <person name="Mathew T."/>
            <person name="Morton B."/>
            <person name="Muzny D.M."/>
            <person name="Neunemann D."/>
            <person name="Ongeri F."/>
            <person name="Pauchet Y."/>
            <person name="Pu L.L."/>
            <person name="Pyrousis I."/>
            <person name="Rao X.J."/>
            <person name="Redding A."/>
            <person name="Roesel C."/>
            <person name="Sanchez-Gracia A."/>
            <person name="Schaack S."/>
            <person name="Shukla A."/>
            <person name="Tetreau G."/>
            <person name="Wang Y."/>
            <person name="Xiong G.H."/>
            <person name="Traut W."/>
            <person name="Walsh T.K."/>
            <person name="Worley K.C."/>
            <person name="Wu D."/>
            <person name="Wu W."/>
            <person name="Wu Y.Q."/>
            <person name="Zhang X."/>
            <person name="Zou Z."/>
            <person name="Zucker H."/>
            <person name="Briscoe A.D."/>
            <person name="Burmester T."/>
            <person name="Clem R.J."/>
            <person name="Feyereisen R."/>
            <person name="Grimmelikhuijzen C.J.P."/>
            <person name="Hamodrakas S.J."/>
            <person name="Hansson B.S."/>
            <person name="Huguet E."/>
            <person name="Jermiin L.S."/>
            <person name="Lan Q."/>
            <person name="Lehman H.K."/>
            <person name="Lorenzen M."/>
            <person name="Merzendorfer H."/>
            <person name="Michalopoulos I."/>
            <person name="Morton D.B."/>
            <person name="Muthukrishnan S."/>
            <person name="Oakeshott J.G."/>
            <person name="Palmer W."/>
            <person name="Park Y."/>
            <person name="Passarelli A.L."/>
            <person name="Rozas J."/>
            <person name="Schwartz L.M."/>
            <person name="Smith W."/>
            <person name="Southgate A."/>
            <person name="Vilcinskas A."/>
            <person name="Vogt R."/>
            <person name="Wang P."/>
            <person name="Werren J."/>
            <person name="Yu X.Q."/>
            <person name="Zhou J.J."/>
            <person name="Brown S.J."/>
            <person name="Scherer S.E."/>
            <person name="Richards S."/>
            <person name="Blissard G.W."/>
        </authorList>
    </citation>
    <scope>NUCLEOTIDE SEQUENCE</scope>
</reference>
<dbReference type="GO" id="GO:0006886">
    <property type="term" value="P:intracellular protein transport"/>
    <property type="evidence" value="ECO:0007669"/>
    <property type="project" value="InterPro"/>
</dbReference>
<dbReference type="PANTHER" id="PTHR13803:SF4">
    <property type="entry name" value="SECRETORY 24CD, ISOFORM C"/>
    <property type="match status" value="1"/>
</dbReference>
<gene>
    <name evidence="2" type="ORF">O3G_MSEX015520</name>
</gene>
<reference evidence="2" key="2">
    <citation type="submission" date="2020-12" db="EMBL/GenBank/DDBJ databases">
        <authorList>
            <person name="Kanost M."/>
        </authorList>
    </citation>
    <scope>NUCLEOTIDE SEQUENCE</scope>
</reference>